<name>A0A4Y9F4Z5_9MICC</name>
<dbReference type="InterPro" id="IPR046609">
    <property type="entry name" value="DUF6668"/>
</dbReference>
<dbReference type="AlphaFoldDB" id="A0A4Y9F4Z5"/>
<dbReference type="OrthoDB" id="4549550at2"/>
<comment type="caution">
    <text evidence="1">The sequence shown here is derived from an EMBL/GenBank/DDBJ whole genome shotgun (WGS) entry which is preliminary data.</text>
</comment>
<evidence type="ECO:0000313" key="2">
    <source>
        <dbReference type="Proteomes" id="UP000297951"/>
    </source>
</evidence>
<dbReference type="Proteomes" id="UP000297951">
    <property type="component" value="Unassembled WGS sequence"/>
</dbReference>
<gene>
    <name evidence="1" type="ORF">E4U03_03730</name>
</gene>
<proteinExistence type="predicted"/>
<dbReference type="EMBL" id="SPQC01000009">
    <property type="protein sequence ID" value="TFU23245.1"/>
    <property type="molecule type" value="Genomic_DNA"/>
</dbReference>
<protein>
    <submittedName>
        <fullName evidence="1">Uncharacterized protein</fullName>
    </submittedName>
</protein>
<reference evidence="1 2" key="1">
    <citation type="submission" date="2019-03" db="EMBL/GenBank/DDBJ databases">
        <title>Diversity of the mouse oral microbiome.</title>
        <authorList>
            <person name="Joseph S."/>
            <person name="Aduse-Opoku J."/>
            <person name="Curtis M."/>
            <person name="Wade W."/>
            <person name="Hashim A."/>
        </authorList>
    </citation>
    <scope>NUCLEOTIDE SEQUENCE [LARGE SCALE GENOMIC DNA]</scope>
    <source>
        <strain evidence="2">irhom_31</strain>
    </source>
</reference>
<organism evidence="1 2">
    <name type="scientific">Rothia nasimurium</name>
    <dbReference type="NCBI Taxonomy" id="85336"/>
    <lineage>
        <taxon>Bacteria</taxon>
        <taxon>Bacillati</taxon>
        <taxon>Actinomycetota</taxon>
        <taxon>Actinomycetes</taxon>
        <taxon>Micrococcales</taxon>
        <taxon>Micrococcaceae</taxon>
        <taxon>Rothia</taxon>
    </lineage>
</organism>
<evidence type="ECO:0000313" key="1">
    <source>
        <dbReference type="EMBL" id="TFU23245.1"/>
    </source>
</evidence>
<dbReference type="Pfam" id="PF20373">
    <property type="entry name" value="DUF6668"/>
    <property type="match status" value="1"/>
</dbReference>
<dbReference type="RefSeq" id="WP_135011649.1">
    <property type="nucleotide sequence ID" value="NZ_JADGLK010000009.1"/>
</dbReference>
<sequence>MAVFSRRQAVLEKPAPANPFVAPPTKKEEVEDIGVSDLFDNDVSKHFEAPSFGSSSIGLYPVAGGVGLSTMVRYARGALSENHQVCDAVILVSTTAADHLYKAQNLLRTGTTASGQQIIGIVLVEDRPKLSKETIKEAKKTLRMTKHSWGIPFVNDLREPKDVTKLPYRYRKALESLSKVASS</sequence>
<accession>A0A4Y9F4Z5</accession>